<reference evidence="2" key="1">
    <citation type="journal article" date="2011" name="Nat. Commun.">
        <title>Effector diversification within compartments of the Leptosphaeria maculans genome affected by Repeat-Induced Point mutations.</title>
        <authorList>
            <person name="Rouxel T."/>
            <person name="Grandaubert J."/>
            <person name="Hane J.K."/>
            <person name="Hoede C."/>
            <person name="van de Wouw A.P."/>
            <person name="Couloux A."/>
            <person name="Dominguez V."/>
            <person name="Anthouard V."/>
            <person name="Bally P."/>
            <person name="Bourras S."/>
            <person name="Cozijnsen A.J."/>
            <person name="Ciuffetti L.M."/>
            <person name="Degrave A."/>
            <person name="Dilmaghani A."/>
            <person name="Duret L."/>
            <person name="Fudal I."/>
            <person name="Goodwin S.B."/>
            <person name="Gout L."/>
            <person name="Glaser N."/>
            <person name="Linglin J."/>
            <person name="Kema G.H.J."/>
            <person name="Lapalu N."/>
            <person name="Lawrence C.B."/>
            <person name="May K."/>
            <person name="Meyer M."/>
            <person name="Ollivier B."/>
            <person name="Poulain J."/>
            <person name="Schoch C.L."/>
            <person name="Simon A."/>
            <person name="Spatafora J.W."/>
            <person name="Stachowiak A."/>
            <person name="Turgeon B.G."/>
            <person name="Tyler B.M."/>
            <person name="Vincent D."/>
            <person name="Weissenbach J."/>
            <person name="Amselem J."/>
            <person name="Quesneville H."/>
            <person name="Oliver R.P."/>
            <person name="Wincker P."/>
            <person name="Balesdent M.-H."/>
            <person name="Howlett B.J."/>
        </authorList>
    </citation>
    <scope>NUCLEOTIDE SEQUENCE [LARGE SCALE GENOMIC DNA]</scope>
    <source>
        <strain evidence="2">JN3 / isolate v23.1.3 / race Av1-4-5-6-7-8</strain>
    </source>
</reference>
<protein>
    <submittedName>
        <fullName evidence="1">Uncharacterized protein</fullName>
    </submittedName>
</protein>
<dbReference type="Proteomes" id="UP000002668">
    <property type="component" value="Genome"/>
</dbReference>
<dbReference type="HOGENOM" id="CLU_2654936_0_0_1"/>
<evidence type="ECO:0000313" key="2">
    <source>
        <dbReference type="Proteomes" id="UP000002668"/>
    </source>
</evidence>
<organism evidence="2">
    <name type="scientific">Leptosphaeria maculans (strain JN3 / isolate v23.1.3 / race Av1-4-5-6-7-8)</name>
    <name type="common">Blackleg fungus</name>
    <name type="synonym">Phoma lingam</name>
    <dbReference type="NCBI Taxonomy" id="985895"/>
    <lineage>
        <taxon>Eukaryota</taxon>
        <taxon>Fungi</taxon>
        <taxon>Dikarya</taxon>
        <taxon>Ascomycota</taxon>
        <taxon>Pezizomycotina</taxon>
        <taxon>Dothideomycetes</taxon>
        <taxon>Pleosporomycetidae</taxon>
        <taxon>Pleosporales</taxon>
        <taxon>Pleosporineae</taxon>
        <taxon>Leptosphaeriaceae</taxon>
        <taxon>Plenodomus</taxon>
        <taxon>Plenodomus lingam/Leptosphaeria maculans species complex</taxon>
    </lineage>
</organism>
<sequence length="76" mass="8773">MKILLNFDKAVADVLSDKVKSRLTFKVRRASHVMRPSRGLASTSVLTHWFVGTSRYLPLLRRRLDLHYQGHQLQVG</sequence>
<dbReference type="InParanoid" id="E4ZRD1"/>
<keyword evidence="2" id="KW-1185">Reference proteome</keyword>
<dbReference type="AlphaFoldDB" id="E4ZRD1"/>
<accession>E4ZRD1</accession>
<dbReference type="EMBL" id="FP929116">
    <property type="protein sequence ID" value="CBX93796.1"/>
    <property type="molecule type" value="Genomic_DNA"/>
</dbReference>
<evidence type="ECO:0000313" key="1">
    <source>
        <dbReference type="EMBL" id="CBX93796.1"/>
    </source>
</evidence>
<dbReference type="OrthoDB" id="586585at2759"/>
<dbReference type="VEuPathDB" id="FungiDB:LEMA_P034700.1"/>
<proteinExistence type="predicted"/>
<gene>
    <name evidence="1" type="ORF">LEMA_P034700.1</name>
</gene>
<name>E4ZRD1_LEPMJ</name>